<gene>
    <name evidence="1" type="ORF">GPJ16_08965</name>
</gene>
<dbReference type="EMBL" id="JAADAI010000093">
    <property type="protein sequence ID" value="NCS57067.1"/>
    <property type="molecule type" value="Genomic_DNA"/>
</dbReference>
<dbReference type="AlphaFoldDB" id="A0A966L545"/>
<sequence length="115" mass="11051">MITSESARYLMARTNLAFEHPELAASLGDAAKCWSCKIGLNVGLGAVIAAAIAAAVATGGLALIPEVAVIAAATGPPEAAAVGILSSVVGGGAAGGTTAAEPTIEELCKAMGACN</sequence>
<comment type="caution">
    <text evidence="1">The sequence shown here is derived from an EMBL/GenBank/DDBJ whole genome shotgun (WGS) entry which is preliminary data.</text>
</comment>
<proteinExistence type="predicted"/>
<name>A0A966L545_MICAE</name>
<dbReference type="Proteomes" id="UP000799330">
    <property type="component" value="Unassembled WGS sequence"/>
</dbReference>
<accession>A0A966L545</accession>
<evidence type="ECO:0000313" key="2">
    <source>
        <dbReference type="Proteomes" id="UP000799330"/>
    </source>
</evidence>
<protein>
    <submittedName>
        <fullName evidence="1">Uncharacterized protein</fullName>
    </submittedName>
</protein>
<organism evidence="1 2">
    <name type="scientific">Microcystis aeruginosa G11-04</name>
    <dbReference type="NCBI Taxonomy" id="2685956"/>
    <lineage>
        <taxon>Bacteria</taxon>
        <taxon>Bacillati</taxon>
        <taxon>Cyanobacteriota</taxon>
        <taxon>Cyanophyceae</taxon>
        <taxon>Oscillatoriophycideae</taxon>
        <taxon>Chroococcales</taxon>
        <taxon>Microcystaceae</taxon>
        <taxon>Microcystis</taxon>
    </lineage>
</organism>
<reference evidence="1" key="1">
    <citation type="journal article" date="2019" name="Mol. Ecol.">
        <title>Genome evolution and host-microbiome shifts correspond with intraspecific niche divergence within harmful algal bloom-forming Microcystis aeruginosa.</title>
        <authorList>
            <person name="Jackrel S.L."/>
            <person name="White J.D."/>
            <person name="Evans J.T."/>
            <person name="Buffin K."/>
            <person name="Hayden K."/>
            <person name="Sarnelle O."/>
            <person name="Denef V.J."/>
        </authorList>
    </citation>
    <scope>NUCLEOTIDE SEQUENCE</scope>
    <source>
        <strain evidence="1">G11-04</strain>
    </source>
</reference>
<evidence type="ECO:0000313" key="1">
    <source>
        <dbReference type="EMBL" id="NCS57067.1"/>
    </source>
</evidence>